<dbReference type="AlphaFoldDB" id="T1PXV5"/>
<proteinExistence type="predicted"/>
<gene>
    <name evidence="1" type="ORF">pS1400_89_0009</name>
</gene>
<geneLocation type="plasmid" evidence="1">
    <name>pS1400_89</name>
</geneLocation>
<name>T1PXV5_SALEN</name>
<protein>
    <submittedName>
        <fullName evidence="1">Uncharacterized protein</fullName>
    </submittedName>
</protein>
<evidence type="ECO:0000313" key="1">
    <source>
        <dbReference type="EMBL" id="AFR24395.1"/>
    </source>
</evidence>
<dbReference type="EMBL" id="JN796410">
    <property type="protein sequence ID" value="AFR24395.1"/>
    <property type="molecule type" value="Genomic_DNA"/>
</dbReference>
<organism evidence="1">
    <name type="scientific">Salmonella enteritidis</name>
    <dbReference type="NCBI Taxonomy" id="149539"/>
    <lineage>
        <taxon>Bacteria</taxon>
        <taxon>Pseudomonadati</taxon>
        <taxon>Pseudomonadota</taxon>
        <taxon>Gammaproteobacteria</taxon>
        <taxon>Enterobacterales</taxon>
        <taxon>Enterobacteriaceae</taxon>
        <taxon>Salmonella</taxon>
    </lineage>
</organism>
<keyword evidence="1" id="KW-0614">Plasmid</keyword>
<accession>T1PXV5</accession>
<sequence>MSLWWYPSVCKQTLIHNVMMLSEMFIAQSAVPSS</sequence>
<reference evidence="1" key="1">
    <citation type="submission" date="2011-09" db="EMBL/GenBank/DDBJ databases">
        <title>Acquisition of an 89kb plasmid in Salmonella enterica Enteritidis confers increased invasiveness and promotes the growth of SE in eggs.</title>
        <authorList>
            <person name="Coward C."/>
            <person name="Sait L."/>
            <person name="Cogan T."/>
            <person name="Humphrey T.J."/>
            <person name="Maskell D.J."/>
        </authorList>
    </citation>
    <scope>NUCLEOTIDE SEQUENCE</scope>
    <source>
        <strain evidence="1">S1400/94</strain>
        <plasmid evidence="1">pS1400_89</plasmid>
    </source>
</reference>